<keyword evidence="5" id="KW-1185">Reference proteome</keyword>
<dbReference type="PANTHER" id="PTHR32182">
    <property type="entry name" value="DNA REPLICATION AND REPAIR PROTEIN RECF"/>
    <property type="match status" value="1"/>
</dbReference>
<gene>
    <name evidence="4" type="ORF">V6E02_03055</name>
</gene>
<protein>
    <submittedName>
        <fullName evidence="4">AAA family ATPase</fullName>
    </submittedName>
</protein>
<dbReference type="InterPro" id="IPR036277">
    <property type="entry name" value="SMC_hinge_sf"/>
</dbReference>
<reference evidence="4 5" key="1">
    <citation type="submission" date="2024-02" db="EMBL/GenBank/DDBJ databases">
        <title>New thermophilic sulfur-oxidizing bacteria from a hot springs of the Uzon caldera (Kamchatka, Russia).</title>
        <authorList>
            <person name="Dukat A.M."/>
            <person name="Elcheninov A.G."/>
            <person name="Frolov E.N."/>
        </authorList>
    </citation>
    <scope>NUCLEOTIDE SEQUENCE [LARGE SCALE GENOMIC DNA]</scope>
    <source>
        <strain evidence="4 5">AK1</strain>
    </source>
</reference>
<dbReference type="PANTHER" id="PTHR32182:SF0">
    <property type="entry name" value="DNA REPLICATION AND REPAIR PROTEIN RECF"/>
    <property type="match status" value="1"/>
</dbReference>
<accession>A0ABV0EBZ9</accession>
<dbReference type="Proteomes" id="UP001482231">
    <property type="component" value="Unassembled WGS sequence"/>
</dbReference>
<evidence type="ECO:0000256" key="1">
    <source>
        <dbReference type="ARBA" id="ARBA00023054"/>
    </source>
</evidence>
<evidence type="ECO:0000259" key="3">
    <source>
        <dbReference type="Pfam" id="PF02463"/>
    </source>
</evidence>
<sequence length="927" mass="105094">MFRLLELEVVHWDFWQRFRLPLDAAIITIVGPNGSGKTTLLDALRTLLALECSRKRDYKRYVRRSGEDFCWLRGVVDNQRPQGSSRRPFGLPFQNDRITLACRIDRKGGDWVRKYWVAEGNVPIEAMESQGQEFGVRDYQRLLQSAGLSPAIARVLSLEQGQTDKLTELAPRELLDLVFQVFGDKEVLDRYQEARHHQEATARELNEVERQLEMLAASLEKHDSRVNRYLEWRRLRDEQTALASEVLPRLEYHLLQREVQSARRVLTVQRREWRELRAAKHMLGERIAAQRRLIEEARATKLAAEALEQARYEELNEINRALGKYQALVEQHDTLLAQAAQAGGDPSTDQAALEQLEDERDRLRLQAATLRQEQAATAELLENLAAGRRTDPADVAAFRLALSSADIDHDLLTDLVEIIDPAWQAAVEAVLAPFAHIVLLARQQDAERAFALGEKLRYRHYIVPERTPAPLPTQGSLLEVVRFKKAVPEWLIRLLERTQRVEDAAAGAKLPRAQDWVTRSGYLRERRGARYAAPEQARFGQARIEALKNRLQALDAAIAPLLGRLDALGREIAAIRGRLTGIDAGTQLAARAAEFAEARRQQEALTAQRRAVGEAVHAAREARGRAEATLQAHLQDQNRQELQLAAIERELAQRANSAGRKEQADRIRRLRHLNRTLPAAWRDHSANQVLTDKWRDTTNVRRRIEEIEARFATESWETDESVIALRDKIRADYERQSQELAQRRRDNAMAQAQTDAARAQYSKVLAHSVRRYGRNLRTLGEMAGIRVEYEPLGSDLSDLALAQAGLVVKFDFDEKGLMGLNDGDASGGQQVMKSLILLVALMMEESRPGGFVFIDEPFAHLDIVNIERVAAFLKATRAQYLLTTPVTHNVNVYDPAMLTLVTFKKRPGETWAPRVGVLVRDAANDGH</sequence>
<evidence type="ECO:0000256" key="2">
    <source>
        <dbReference type="SAM" id="Coils"/>
    </source>
</evidence>
<organism evidence="4 5">
    <name type="scientific">Thiobacter aerophilum</name>
    <dbReference type="NCBI Taxonomy" id="3121275"/>
    <lineage>
        <taxon>Bacteria</taxon>
        <taxon>Pseudomonadati</taxon>
        <taxon>Pseudomonadota</taxon>
        <taxon>Betaproteobacteria</taxon>
        <taxon>Burkholderiales</taxon>
        <taxon>Thiobacteraceae</taxon>
        <taxon>Thiobacter</taxon>
    </lineage>
</organism>
<name>A0ABV0EBZ9_9BURK</name>
<evidence type="ECO:0000313" key="5">
    <source>
        <dbReference type="Proteomes" id="UP001482231"/>
    </source>
</evidence>
<proteinExistence type="predicted"/>
<dbReference type="Gene3D" id="3.40.50.300">
    <property type="entry name" value="P-loop containing nucleotide triphosphate hydrolases"/>
    <property type="match status" value="2"/>
</dbReference>
<dbReference type="RefSeq" id="WP_347307003.1">
    <property type="nucleotide sequence ID" value="NZ_JBAJEX010000001.1"/>
</dbReference>
<dbReference type="InterPro" id="IPR027417">
    <property type="entry name" value="P-loop_NTPase"/>
</dbReference>
<dbReference type="EMBL" id="JBAJEX010000001">
    <property type="protein sequence ID" value="MEO1766193.1"/>
    <property type="molecule type" value="Genomic_DNA"/>
</dbReference>
<dbReference type="SUPFAM" id="SSF75553">
    <property type="entry name" value="Smc hinge domain"/>
    <property type="match status" value="1"/>
</dbReference>
<dbReference type="SUPFAM" id="SSF52540">
    <property type="entry name" value="P-loop containing nucleoside triphosphate hydrolases"/>
    <property type="match status" value="1"/>
</dbReference>
<keyword evidence="1 2" id="KW-0175">Coiled coil</keyword>
<dbReference type="Pfam" id="PF02463">
    <property type="entry name" value="SMC_N"/>
    <property type="match status" value="1"/>
</dbReference>
<feature type="coiled-coil region" evidence="2">
    <location>
        <begin position="188"/>
        <end position="225"/>
    </location>
</feature>
<evidence type="ECO:0000313" key="4">
    <source>
        <dbReference type="EMBL" id="MEO1766193.1"/>
    </source>
</evidence>
<dbReference type="InterPro" id="IPR003395">
    <property type="entry name" value="RecF/RecN/SMC_N"/>
</dbReference>
<feature type="domain" description="RecF/RecN/SMC N-terminal" evidence="3">
    <location>
        <begin position="16"/>
        <end position="890"/>
    </location>
</feature>
<comment type="caution">
    <text evidence="4">The sequence shown here is derived from an EMBL/GenBank/DDBJ whole genome shotgun (WGS) entry which is preliminary data.</text>
</comment>